<proteinExistence type="predicted"/>
<keyword evidence="5" id="KW-1185">Reference proteome</keyword>
<dbReference type="EMBL" id="WBSL01000023">
    <property type="protein sequence ID" value="MPY68368.1"/>
    <property type="molecule type" value="Genomic_DNA"/>
</dbReference>
<dbReference type="AlphaFoldDB" id="A0A7X1TSZ4"/>
<accession>A0A7X1TSZ4</accession>
<gene>
    <name evidence="4" type="ORF">F8S09_17070</name>
</gene>
<dbReference type="Proteomes" id="UP000484842">
    <property type="component" value="Unassembled WGS sequence"/>
</dbReference>
<evidence type="ECO:0000256" key="1">
    <source>
        <dbReference type="ARBA" id="ARBA00022531"/>
    </source>
</evidence>
<dbReference type="InterPro" id="IPR008030">
    <property type="entry name" value="NmrA-like"/>
</dbReference>
<dbReference type="GO" id="GO:0009523">
    <property type="term" value="C:photosystem II"/>
    <property type="evidence" value="ECO:0007669"/>
    <property type="project" value="UniProtKB-KW"/>
</dbReference>
<evidence type="ECO:0000313" key="5">
    <source>
        <dbReference type="Proteomes" id="UP000484842"/>
    </source>
</evidence>
<evidence type="ECO:0000256" key="2">
    <source>
        <dbReference type="ARBA" id="ARBA00023276"/>
    </source>
</evidence>
<reference evidence="4 5" key="1">
    <citation type="submission" date="2019-10" db="EMBL/GenBank/DDBJ databases">
        <title>Deinococcus sp. isolated from soil.</title>
        <authorList>
            <person name="Li Y."/>
            <person name="Wang J."/>
        </authorList>
    </citation>
    <scope>NUCLEOTIDE SEQUENCE [LARGE SCALE GENOMIC DNA]</scope>
    <source>
        <strain evidence="4 5">SDU3-2</strain>
    </source>
</reference>
<comment type="caution">
    <text evidence="4">The sequence shown here is derived from an EMBL/GenBank/DDBJ whole genome shotgun (WGS) entry which is preliminary data.</text>
</comment>
<evidence type="ECO:0000259" key="3">
    <source>
        <dbReference type="Pfam" id="PF05368"/>
    </source>
</evidence>
<dbReference type="Pfam" id="PF05368">
    <property type="entry name" value="NmrA"/>
    <property type="match status" value="1"/>
</dbReference>
<dbReference type="InterPro" id="IPR036291">
    <property type="entry name" value="NAD(P)-bd_dom_sf"/>
</dbReference>
<dbReference type="Gene3D" id="3.40.50.720">
    <property type="entry name" value="NAD(P)-binding Rossmann-like Domain"/>
    <property type="match status" value="1"/>
</dbReference>
<dbReference type="PANTHER" id="PTHR47128">
    <property type="match status" value="1"/>
</dbReference>
<dbReference type="GO" id="GO:0015979">
    <property type="term" value="P:photosynthesis"/>
    <property type="evidence" value="ECO:0007669"/>
    <property type="project" value="UniProtKB-KW"/>
</dbReference>
<dbReference type="InterPro" id="IPR044256">
    <property type="entry name" value="HCF244-like"/>
</dbReference>
<keyword evidence="1" id="KW-0602">Photosynthesis</keyword>
<sequence>MTTGSVLVVGATGNLGGKVVRELLGRDKRVRALVRQGSDATKLTQQGVEVVRGDLTQPASLGPALDGVDALVTTAAGYVRRRRGDTLRSVDDQGNRHLIEAASHARLGRFVFTSVLAADQARGVPHFYQKYLIEQALEASGLPFVALRPGGFIDTGLNPAQIRRGLLTAVGNPETPQTAVLTDDVARVLALAVDEPRAVGQRIDLGTDRPASFAETARVLSRLLEREVKVRRLPLGVAHLLLSTMNVFKPGLRDYVPMFEFIATGRFVADTSRQLELFGPVPSLEEALTQWLSEVGLRPIQTVRLSSLP</sequence>
<keyword evidence="2" id="KW-0604">Photosystem II</keyword>
<dbReference type="CDD" id="cd05243">
    <property type="entry name" value="SDR_a5"/>
    <property type="match status" value="1"/>
</dbReference>
<evidence type="ECO:0000313" key="4">
    <source>
        <dbReference type="EMBL" id="MPY68368.1"/>
    </source>
</evidence>
<feature type="domain" description="NmrA-like" evidence="3">
    <location>
        <begin position="3"/>
        <end position="238"/>
    </location>
</feature>
<dbReference type="RefSeq" id="WP_104992289.1">
    <property type="nucleotide sequence ID" value="NZ_WBSL01000023.1"/>
</dbReference>
<protein>
    <submittedName>
        <fullName evidence="4">SDR family oxidoreductase</fullName>
    </submittedName>
</protein>
<organism evidence="4 5">
    <name type="scientific">Deinococcus terrestris</name>
    <dbReference type="NCBI Taxonomy" id="2651870"/>
    <lineage>
        <taxon>Bacteria</taxon>
        <taxon>Thermotogati</taxon>
        <taxon>Deinococcota</taxon>
        <taxon>Deinococci</taxon>
        <taxon>Deinococcales</taxon>
        <taxon>Deinococcaceae</taxon>
        <taxon>Deinococcus</taxon>
    </lineage>
</organism>
<dbReference type="SUPFAM" id="SSF51735">
    <property type="entry name" value="NAD(P)-binding Rossmann-fold domains"/>
    <property type="match status" value="1"/>
</dbReference>
<dbReference type="PANTHER" id="PTHR47128:SF2">
    <property type="entry name" value="PROTEIN HIGH CHLOROPHYLL FLUORESCENCE PHENOTYPE 244, CHLOROPLASTIC"/>
    <property type="match status" value="1"/>
</dbReference>
<name>A0A7X1TSZ4_9DEIO</name>